<reference evidence="1 2" key="2">
    <citation type="journal article" date="2011" name="J. Bacteriol.">
        <title>Complete genome sequence of a carbon monoxide-utilizing acetogen, Eubacterium limosum KIST612.</title>
        <authorList>
            <person name="Roh H."/>
            <person name="Ko H.J."/>
            <person name="Kim D."/>
            <person name="Choi D.G."/>
            <person name="Park S."/>
            <person name="Kim S."/>
            <person name="Chang I.S."/>
            <person name="Choi I.G."/>
        </authorList>
    </citation>
    <scope>NUCLEOTIDE SEQUENCE [LARGE SCALE GENOMIC DNA]</scope>
    <source>
        <strain evidence="1 2">KIST612</strain>
    </source>
</reference>
<organism evidence="1 2">
    <name type="scientific">Eubacterium callanderi</name>
    <dbReference type="NCBI Taxonomy" id="53442"/>
    <lineage>
        <taxon>Bacteria</taxon>
        <taxon>Bacillati</taxon>
        <taxon>Bacillota</taxon>
        <taxon>Clostridia</taxon>
        <taxon>Eubacteriales</taxon>
        <taxon>Eubacteriaceae</taxon>
        <taxon>Eubacterium</taxon>
    </lineage>
</organism>
<name>E3GJN8_9FIRM</name>
<dbReference type="Proteomes" id="UP000006873">
    <property type="component" value="Chromosome"/>
</dbReference>
<keyword evidence="2" id="KW-1185">Reference proteome</keyword>
<reference key="1">
    <citation type="submission" date="2010-09" db="EMBL/GenBank/DDBJ databases">
        <authorList>
            <person name="Roh H."/>
            <person name="Ko H.-J."/>
            <person name="Kim D."/>
            <person name="Choi D.G."/>
            <person name="Park S."/>
            <person name="Kim S."/>
            <person name="Kim K.H."/>
            <person name="Chang I.S."/>
            <person name="Choi I.-G."/>
        </authorList>
    </citation>
    <scope>NUCLEOTIDE SEQUENCE</scope>
    <source>
        <strain>KIST612</strain>
    </source>
</reference>
<protein>
    <submittedName>
        <fullName evidence="1">Uncharacterized protein</fullName>
    </submittedName>
</protein>
<evidence type="ECO:0000313" key="2">
    <source>
        <dbReference type="Proteomes" id="UP000006873"/>
    </source>
</evidence>
<accession>E3GJN8</accession>
<proteinExistence type="predicted"/>
<dbReference type="EMBL" id="CP002273">
    <property type="protein sequence ID" value="ADO35946.1"/>
    <property type="molecule type" value="Genomic_DNA"/>
</dbReference>
<evidence type="ECO:0000313" key="1">
    <source>
        <dbReference type="EMBL" id="ADO35946.1"/>
    </source>
</evidence>
<sequence>MVFLFPSRIAAIPFENNFSYQRACFSGFLRFDQIFPAF</sequence>
<dbReference type="AlphaFoldDB" id="E3GJN8"/>
<dbReference type="HOGENOM" id="CLU_3328039_0_0_9"/>
<dbReference type="KEGG" id="elm:ELI_0938"/>
<gene>
    <name evidence="1" type="ordered locus">ELI_0938</name>
</gene>